<dbReference type="Proteomes" id="UP000254079">
    <property type="component" value="Unassembled WGS sequence"/>
</dbReference>
<sequence length="118" mass="13218">MFTDSLNPAPLEALAGRLQGGLYRADMLQQECEALLVDFPDQEKELRELSTWIAGAVGNSLIKIPKEGNMIDLENQEREIINIMLSQRISWLAAVRIRHKLSLAEVSKMLGISINSLK</sequence>
<reference evidence="1 2" key="1">
    <citation type="submission" date="2018-06" db="EMBL/GenBank/DDBJ databases">
        <authorList>
            <consortium name="Pathogen Informatics"/>
            <person name="Doyle S."/>
        </authorList>
    </citation>
    <scope>NUCLEOTIDE SEQUENCE [LARGE SCALE GENOMIC DNA]</scope>
    <source>
        <strain evidence="1 2">NCTC8622</strain>
    </source>
</reference>
<dbReference type="EMBL" id="UGCP01000002">
    <property type="protein sequence ID" value="STI83368.1"/>
    <property type="molecule type" value="Genomic_DNA"/>
</dbReference>
<gene>
    <name evidence="1" type="primary">lplA_1</name>
    <name evidence="1" type="ORF">NCTC8622_02390</name>
</gene>
<dbReference type="GO" id="GO:0016979">
    <property type="term" value="F:lipoate-protein ligase activity"/>
    <property type="evidence" value="ECO:0007669"/>
    <property type="project" value="UniProtKB-EC"/>
</dbReference>
<evidence type="ECO:0000313" key="1">
    <source>
        <dbReference type="EMBL" id="STI83368.1"/>
    </source>
</evidence>
<dbReference type="EC" id="6.3.2.-" evidence="1"/>
<proteinExistence type="predicted"/>
<accession>A0A376U2R7</accession>
<keyword evidence="1" id="KW-0436">Ligase</keyword>
<dbReference type="Gene3D" id="3.30.390.50">
    <property type="entry name" value="CO dehydrogenase flavoprotein, C-terminal domain"/>
    <property type="match status" value="1"/>
</dbReference>
<dbReference type="EC" id="6.3.1.20" evidence="1"/>
<organism evidence="1 2">
    <name type="scientific">Escherichia coli</name>
    <dbReference type="NCBI Taxonomy" id="562"/>
    <lineage>
        <taxon>Bacteria</taxon>
        <taxon>Pseudomonadati</taxon>
        <taxon>Pseudomonadota</taxon>
        <taxon>Gammaproteobacteria</taxon>
        <taxon>Enterobacterales</taxon>
        <taxon>Enterobacteriaceae</taxon>
        <taxon>Escherichia</taxon>
    </lineage>
</organism>
<dbReference type="SUPFAM" id="SSF82649">
    <property type="entry name" value="SufE/NifU"/>
    <property type="match status" value="1"/>
</dbReference>
<name>A0A376U2R7_ECOLX</name>
<protein>
    <submittedName>
        <fullName evidence="1">Lipoate-protein ligase A</fullName>
        <ecNumber evidence="1">6.3.1.20</ecNumber>
        <ecNumber evidence="1">6.3.2.-</ecNumber>
    </submittedName>
</protein>
<evidence type="ECO:0000313" key="2">
    <source>
        <dbReference type="Proteomes" id="UP000254079"/>
    </source>
</evidence>
<dbReference type="AlphaFoldDB" id="A0A376U2R7"/>